<comment type="cofactor">
    <cofactor evidence="1">
        <name>Mn(2+)</name>
        <dbReference type="ChEBI" id="CHEBI:29035"/>
    </cofactor>
</comment>
<protein>
    <submittedName>
        <fullName evidence="12">Ribosomal protein S6 modification protein</fullName>
    </submittedName>
</protein>
<proteinExistence type="predicted"/>
<dbReference type="NCBIfam" id="TIGR00768">
    <property type="entry name" value="rimK_fam"/>
    <property type="match status" value="1"/>
</dbReference>
<dbReference type="Proteomes" id="UP000320496">
    <property type="component" value="Chromosome"/>
</dbReference>
<evidence type="ECO:0000256" key="3">
    <source>
        <dbReference type="ARBA" id="ARBA00022598"/>
    </source>
</evidence>
<evidence type="ECO:0000256" key="1">
    <source>
        <dbReference type="ARBA" id="ARBA00001936"/>
    </source>
</evidence>
<evidence type="ECO:0000256" key="8">
    <source>
        <dbReference type="ARBA" id="ARBA00022917"/>
    </source>
</evidence>
<sequence>MRIAVLGNADSWYLADLQRAAAERDCGCERIDYRMLRTSVRTGGEQTSAEGRQLEDFDAVIVRTMPPGSLEQVVFRMDLLLMLEGAGKRVLNPPRAIECAVDKYLATSRIASAGLPVPETGVCENSDAAMELFQQLDGDVVVKPLFGSEGRGILRVSDPDLAFRTFRTLERIDAVLYLQRFIPHEGYDVRVLILGDRVLGAIRRFSDGDFRTNVARAGRAERHDATDAEVRLARMAAAATGTTFAGVDLLYDLDGTCYVIEVNAVPGWRAFQRATGVDVASRVIEFLQR</sequence>
<dbReference type="Pfam" id="PF08443">
    <property type="entry name" value="RimK"/>
    <property type="match status" value="1"/>
</dbReference>
<organism evidence="12 13">
    <name type="scientific">Maioricimonas rarisocia</name>
    <dbReference type="NCBI Taxonomy" id="2528026"/>
    <lineage>
        <taxon>Bacteria</taxon>
        <taxon>Pseudomonadati</taxon>
        <taxon>Planctomycetota</taxon>
        <taxon>Planctomycetia</taxon>
        <taxon>Planctomycetales</taxon>
        <taxon>Planctomycetaceae</taxon>
        <taxon>Maioricimonas</taxon>
    </lineage>
</organism>
<evidence type="ECO:0000256" key="9">
    <source>
        <dbReference type="ARBA" id="ARBA00023211"/>
    </source>
</evidence>
<keyword evidence="6 10" id="KW-0067">ATP-binding</keyword>
<accession>A0A517Z873</accession>
<dbReference type="PANTHER" id="PTHR21621:SF0">
    <property type="entry name" value="BETA-CITRYLGLUTAMATE SYNTHASE B-RELATED"/>
    <property type="match status" value="1"/>
</dbReference>
<dbReference type="EMBL" id="CP036275">
    <property type="protein sequence ID" value="QDU38649.1"/>
    <property type="molecule type" value="Genomic_DNA"/>
</dbReference>
<evidence type="ECO:0000256" key="10">
    <source>
        <dbReference type="PROSITE-ProRule" id="PRU00409"/>
    </source>
</evidence>
<evidence type="ECO:0000313" key="13">
    <source>
        <dbReference type="Proteomes" id="UP000320496"/>
    </source>
</evidence>
<reference evidence="12 13" key="1">
    <citation type="submission" date="2019-02" db="EMBL/GenBank/DDBJ databases">
        <title>Deep-cultivation of Planctomycetes and their phenomic and genomic characterization uncovers novel biology.</title>
        <authorList>
            <person name="Wiegand S."/>
            <person name="Jogler M."/>
            <person name="Boedeker C."/>
            <person name="Pinto D."/>
            <person name="Vollmers J."/>
            <person name="Rivas-Marin E."/>
            <person name="Kohn T."/>
            <person name="Peeters S.H."/>
            <person name="Heuer A."/>
            <person name="Rast P."/>
            <person name="Oberbeckmann S."/>
            <person name="Bunk B."/>
            <person name="Jeske O."/>
            <person name="Meyerdierks A."/>
            <person name="Storesund J.E."/>
            <person name="Kallscheuer N."/>
            <person name="Luecker S."/>
            <person name="Lage O.M."/>
            <person name="Pohl T."/>
            <person name="Merkel B.J."/>
            <person name="Hornburger P."/>
            <person name="Mueller R.-W."/>
            <person name="Bruemmer F."/>
            <person name="Labrenz M."/>
            <person name="Spormann A.M."/>
            <person name="Op den Camp H."/>
            <person name="Overmann J."/>
            <person name="Amann R."/>
            <person name="Jetten M.S.M."/>
            <person name="Mascher T."/>
            <person name="Medema M.H."/>
            <person name="Devos D.P."/>
            <person name="Kaster A.-K."/>
            <person name="Ovreas L."/>
            <person name="Rohde M."/>
            <person name="Galperin M.Y."/>
            <person name="Jogler C."/>
        </authorList>
    </citation>
    <scope>NUCLEOTIDE SEQUENCE [LARGE SCALE GENOMIC DNA]</scope>
    <source>
        <strain evidence="12 13">Mal4</strain>
    </source>
</reference>
<dbReference type="InterPro" id="IPR004666">
    <property type="entry name" value="Rp_bS6_RimK/Lys_biosynth_LsyX"/>
</dbReference>
<dbReference type="GO" id="GO:0009432">
    <property type="term" value="P:SOS response"/>
    <property type="evidence" value="ECO:0007669"/>
    <property type="project" value="TreeGrafter"/>
</dbReference>
<keyword evidence="7" id="KW-0460">Magnesium</keyword>
<evidence type="ECO:0000256" key="6">
    <source>
        <dbReference type="ARBA" id="ARBA00022840"/>
    </source>
</evidence>
<dbReference type="GO" id="GO:0046872">
    <property type="term" value="F:metal ion binding"/>
    <property type="evidence" value="ECO:0007669"/>
    <property type="project" value="UniProtKB-KW"/>
</dbReference>
<dbReference type="InterPro" id="IPR011761">
    <property type="entry name" value="ATP-grasp"/>
</dbReference>
<evidence type="ECO:0000256" key="4">
    <source>
        <dbReference type="ARBA" id="ARBA00022723"/>
    </source>
</evidence>
<name>A0A517Z873_9PLAN</name>
<dbReference type="Gene3D" id="3.30.1490.20">
    <property type="entry name" value="ATP-grasp fold, A domain"/>
    <property type="match status" value="1"/>
</dbReference>
<dbReference type="PANTHER" id="PTHR21621">
    <property type="entry name" value="RIBOSOMAL PROTEIN S6 MODIFICATION PROTEIN"/>
    <property type="match status" value="1"/>
</dbReference>
<keyword evidence="13" id="KW-1185">Reference proteome</keyword>
<keyword evidence="8" id="KW-0648">Protein biosynthesis</keyword>
<comment type="cofactor">
    <cofactor evidence="2">
        <name>Mg(2+)</name>
        <dbReference type="ChEBI" id="CHEBI:18420"/>
    </cofactor>
</comment>
<evidence type="ECO:0000313" key="12">
    <source>
        <dbReference type="EMBL" id="QDU38649.1"/>
    </source>
</evidence>
<dbReference type="InterPro" id="IPR013651">
    <property type="entry name" value="ATP-grasp_RimK-type"/>
</dbReference>
<keyword evidence="4" id="KW-0479">Metal-binding</keyword>
<dbReference type="GO" id="GO:0005737">
    <property type="term" value="C:cytoplasm"/>
    <property type="evidence" value="ECO:0007669"/>
    <property type="project" value="TreeGrafter"/>
</dbReference>
<dbReference type="InterPro" id="IPR041107">
    <property type="entry name" value="Rimk_N"/>
</dbReference>
<keyword evidence="3" id="KW-0436">Ligase</keyword>
<keyword evidence="5 10" id="KW-0547">Nucleotide-binding</keyword>
<dbReference type="GO" id="GO:0006412">
    <property type="term" value="P:translation"/>
    <property type="evidence" value="ECO:0007669"/>
    <property type="project" value="UniProtKB-KW"/>
</dbReference>
<gene>
    <name evidence="12" type="primary">rimK_1</name>
    <name evidence="12" type="ORF">Mal4_29790</name>
</gene>
<dbReference type="Gene3D" id="3.30.470.20">
    <property type="entry name" value="ATP-grasp fold, B domain"/>
    <property type="match status" value="1"/>
</dbReference>
<dbReference type="PROSITE" id="PS50975">
    <property type="entry name" value="ATP_GRASP"/>
    <property type="match status" value="1"/>
</dbReference>
<dbReference type="RefSeq" id="WP_197443476.1">
    <property type="nucleotide sequence ID" value="NZ_CP036275.1"/>
</dbReference>
<dbReference type="AlphaFoldDB" id="A0A517Z873"/>
<evidence type="ECO:0000256" key="5">
    <source>
        <dbReference type="ARBA" id="ARBA00022741"/>
    </source>
</evidence>
<dbReference type="Gene3D" id="3.40.50.20">
    <property type="match status" value="1"/>
</dbReference>
<dbReference type="GO" id="GO:0005524">
    <property type="term" value="F:ATP binding"/>
    <property type="evidence" value="ECO:0007669"/>
    <property type="project" value="UniProtKB-UniRule"/>
</dbReference>
<feature type="domain" description="ATP-grasp" evidence="11">
    <location>
        <begin position="107"/>
        <end position="288"/>
    </location>
</feature>
<evidence type="ECO:0000259" key="11">
    <source>
        <dbReference type="PROSITE" id="PS50975"/>
    </source>
</evidence>
<dbReference type="InterPro" id="IPR013815">
    <property type="entry name" value="ATP_grasp_subdomain_1"/>
</dbReference>
<dbReference type="Pfam" id="PF18030">
    <property type="entry name" value="Rimk_N"/>
    <property type="match status" value="1"/>
</dbReference>
<dbReference type="SUPFAM" id="SSF56059">
    <property type="entry name" value="Glutathione synthetase ATP-binding domain-like"/>
    <property type="match status" value="1"/>
</dbReference>
<evidence type="ECO:0000256" key="2">
    <source>
        <dbReference type="ARBA" id="ARBA00001946"/>
    </source>
</evidence>
<keyword evidence="9" id="KW-0464">Manganese</keyword>
<dbReference type="GO" id="GO:0018169">
    <property type="term" value="F:ribosomal S6-glutamic acid ligase activity"/>
    <property type="evidence" value="ECO:0007669"/>
    <property type="project" value="TreeGrafter"/>
</dbReference>
<dbReference type="KEGG" id="mri:Mal4_29790"/>
<evidence type="ECO:0000256" key="7">
    <source>
        <dbReference type="ARBA" id="ARBA00022842"/>
    </source>
</evidence>